<dbReference type="AlphaFoldDB" id="A0A1M6G5G4"/>
<dbReference type="PANTHER" id="PTHR11606">
    <property type="entry name" value="GLUTAMATE DEHYDROGENASE"/>
    <property type="match status" value="1"/>
</dbReference>
<comment type="similarity">
    <text evidence="1 3 7">Belongs to the Glu/Leu/Phe/Val dehydrogenases family.</text>
</comment>
<evidence type="ECO:0000256" key="3">
    <source>
        <dbReference type="PIRNR" id="PIRNR000185"/>
    </source>
</evidence>
<evidence type="ECO:0000259" key="8">
    <source>
        <dbReference type="SMART" id="SM00839"/>
    </source>
</evidence>
<dbReference type="InterPro" id="IPR014362">
    <property type="entry name" value="Glu_DH"/>
</dbReference>
<keyword evidence="5" id="KW-0520">NAD</keyword>
<gene>
    <name evidence="9" type="ORF">SAMN02745165_01420</name>
</gene>
<dbReference type="InterPro" id="IPR006097">
    <property type="entry name" value="Glu/Leu/Phe/Val/Trp_DH_dimer"/>
</dbReference>
<evidence type="ECO:0000256" key="7">
    <source>
        <dbReference type="RuleBase" id="RU004417"/>
    </source>
</evidence>
<evidence type="ECO:0000256" key="1">
    <source>
        <dbReference type="ARBA" id="ARBA00006382"/>
    </source>
</evidence>
<dbReference type="InterPro" id="IPR046346">
    <property type="entry name" value="Aminoacid_DH-like_N_sf"/>
</dbReference>
<dbReference type="InterPro" id="IPR036291">
    <property type="entry name" value="NAD(P)-bd_dom_sf"/>
</dbReference>
<dbReference type="PANTHER" id="PTHR11606:SF13">
    <property type="entry name" value="GLUTAMATE DEHYDROGENASE 1, MITOCHONDRIAL"/>
    <property type="match status" value="1"/>
</dbReference>
<keyword evidence="5" id="KW-0547">Nucleotide-binding</keyword>
<evidence type="ECO:0000256" key="5">
    <source>
        <dbReference type="PIRSR" id="PIRSR000185-2"/>
    </source>
</evidence>
<dbReference type="SUPFAM" id="SSF53223">
    <property type="entry name" value="Aminoacid dehydrogenase-like, N-terminal domain"/>
    <property type="match status" value="1"/>
</dbReference>
<feature type="binding site" evidence="5">
    <location>
        <position position="66"/>
    </location>
    <ligand>
        <name>substrate</name>
    </ligand>
</feature>
<evidence type="ECO:0000256" key="4">
    <source>
        <dbReference type="PIRSR" id="PIRSR000185-1"/>
    </source>
</evidence>
<dbReference type="Proteomes" id="UP000184171">
    <property type="component" value="Unassembled WGS sequence"/>
</dbReference>
<dbReference type="Pfam" id="PF00208">
    <property type="entry name" value="ELFV_dehydrog"/>
    <property type="match status" value="1"/>
</dbReference>
<dbReference type="Gene3D" id="3.40.50.720">
    <property type="entry name" value="NAD(P)-binding Rossmann-like Domain"/>
    <property type="match status" value="1"/>
</dbReference>
<proteinExistence type="inferred from homology"/>
<dbReference type="EMBL" id="FQZT01000004">
    <property type="protein sequence ID" value="SHJ05248.1"/>
    <property type="molecule type" value="Genomic_DNA"/>
</dbReference>
<dbReference type="PIRSF" id="PIRSF000185">
    <property type="entry name" value="Glu_DH"/>
    <property type="match status" value="1"/>
</dbReference>
<feature type="active site" description="Proton donor" evidence="4">
    <location>
        <position position="78"/>
    </location>
</feature>
<name>A0A1M6G5G4_MALRU</name>
<dbReference type="SUPFAM" id="SSF51735">
    <property type="entry name" value="NAD(P)-binding Rossmann-fold domains"/>
    <property type="match status" value="1"/>
</dbReference>
<dbReference type="GO" id="GO:0000166">
    <property type="term" value="F:nucleotide binding"/>
    <property type="evidence" value="ECO:0007669"/>
    <property type="project" value="UniProtKB-KW"/>
</dbReference>
<dbReference type="SMART" id="SM00839">
    <property type="entry name" value="ELFV_dehydrog"/>
    <property type="match status" value="1"/>
</dbReference>
<feature type="site" description="Important for catalysis" evidence="6">
    <location>
        <position position="112"/>
    </location>
</feature>
<dbReference type="Pfam" id="PF02812">
    <property type="entry name" value="ELFV_dehydrog_N"/>
    <property type="match status" value="1"/>
</dbReference>
<feature type="binding site" evidence="5">
    <location>
        <position position="179"/>
    </location>
    <ligand>
        <name>NAD(+)</name>
        <dbReference type="ChEBI" id="CHEBI:57540"/>
    </ligand>
</feature>
<evidence type="ECO:0000313" key="10">
    <source>
        <dbReference type="Proteomes" id="UP000184171"/>
    </source>
</evidence>
<dbReference type="Gene3D" id="3.40.50.10860">
    <property type="entry name" value="Leucine Dehydrogenase, chain A, domain 1"/>
    <property type="match status" value="1"/>
</dbReference>
<dbReference type="PRINTS" id="PR00082">
    <property type="entry name" value="GLFDHDRGNASE"/>
</dbReference>
<evidence type="ECO:0000256" key="2">
    <source>
        <dbReference type="ARBA" id="ARBA00023002"/>
    </source>
</evidence>
<dbReference type="RefSeq" id="WP_072907233.1">
    <property type="nucleotide sequence ID" value="NZ_FQZT01000004.1"/>
</dbReference>
<feature type="binding site" evidence="5">
    <location>
        <position position="148"/>
    </location>
    <ligand>
        <name>NAD(+)</name>
        <dbReference type="ChEBI" id="CHEBI:57540"/>
    </ligand>
</feature>
<feature type="domain" description="Glutamate/phenylalanine/leucine/valine/L-tryptophan dehydrogenase C-terminal" evidence="8">
    <location>
        <begin position="139"/>
        <end position="365"/>
    </location>
</feature>
<keyword evidence="10" id="KW-1185">Reference proteome</keyword>
<reference evidence="9 10" key="1">
    <citation type="submission" date="2016-11" db="EMBL/GenBank/DDBJ databases">
        <authorList>
            <person name="Jaros S."/>
            <person name="Januszkiewicz K."/>
            <person name="Wedrychowicz H."/>
        </authorList>
    </citation>
    <scope>NUCLEOTIDE SEQUENCE [LARGE SCALE GENOMIC DNA]</scope>
    <source>
        <strain evidence="9 10">DSM 5091</strain>
    </source>
</reference>
<keyword evidence="2 3" id="KW-0560">Oxidoreductase</keyword>
<protein>
    <recommendedName>
        <fullName evidence="3">Glutamate dehydrogenase</fullName>
    </recommendedName>
</protein>
<dbReference type="OrthoDB" id="9803297at2"/>
<dbReference type="InterPro" id="IPR006095">
    <property type="entry name" value="Glu/Leu/Phe/Val/Trp_DH"/>
</dbReference>
<accession>A0A1M6G5G4</accession>
<dbReference type="InterPro" id="IPR006096">
    <property type="entry name" value="Glu/Leu/Phe/Val/Trp_DH_C"/>
</dbReference>
<organism evidence="9 10">
    <name type="scientific">Malonomonas rubra DSM 5091</name>
    <dbReference type="NCBI Taxonomy" id="1122189"/>
    <lineage>
        <taxon>Bacteria</taxon>
        <taxon>Pseudomonadati</taxon>
        <taxon>Thermodesulfobacteriota</taxon>
        <taxon>Desulfuromonadia</taxon>
        <taxon>Desulfuromonadales</taxon>
        <taxon>Geopsychrobacteraceae</taxon>
        <taxon>Malonomonas</taxon>
    </lineage>
</organism>
<evidence type="ECO:0000256" key="6">
    <source>
        <dbReference type="PIRSR" id="PIRSR000185-3"/>
    </source>
</evidence>
<sequence length="371" mass="39917">MTATEKIKTDALGPAKVLQLYDPQSGLQAILVVDNVTLGPAIGGVRISPTVSPLEVFRLARAMTLKNASAGLNHGGGKAGIIADPHKVDLEKTFRTFGRMIAEITDYIPGPDMGCDEQAMVWLQEEIGRAVGLPAELGGLPLDVLGATGFGVACCAEVAAAEINMSLSGARVAIQGFGNVGLAAARFLAEKGAVIVAVNDSRGTRYDAKGMNIDKLIAVKKKQGSVIEYDGGKKMRREDILGLECDILVPAANPDVINMMNFDNIKARLILQGANIPITAEAETELHRRGVLIIPDFIANAGGVIMAAMEYQRKNESEAFAYIKEKIQDNTVQMLERMNSDNLLPRTAAEELAKRRLKTAMSYRSWSHKWG</sequence>
<dbReference type="PROSITE" id="PS00074">
    <property type="entry name" value="GLFV_DEHYDROGENASE"/>
    <property type="match status" value="1"/>
</dbReference>
<dbReference type="STRING" id="1122189.SAMN02745165_01420"/>
<dbReference type="GO" id="GO:0006538">
    <property type="term" value="P:L-glutamate catabolic process"/>
    <property type="evidence" value="ECO:0007669"/>
    <property type="project" value="TreeGrafter"/>
</dbReference>
<dbReference type="GO" id="GO:0004352">
    <property type="term" value="F:glutamate dehydrogenase (NAD+) activity"/>
    <property type="evidence" value="ECO:0007669"/>
    <property type="project" value="TreeGrafter"/>
</dbReference>
<evidence type="ECO:0000313" key="9">
    <source>
        <dbReference type="EMBL" id="SHJ05248.1"/>
    </source>
</evidence>
<dbReference type="InterPro" id="IPR033524">
    <property type="entry name" value="Glu/Leu/Phe/Val_DH_AS"/>
</dbReference>